<comment type="caution">
    <text evidence="1">The sequence shown here is derived from an EMBL/GenBank/DDBJ whole genome shotgun (WGS) entry which is preliminary data.</text>
</comment>
<evidence type="ECO:0000313" key="2">
    <source>
        <dbReference type="Proteomes" id="UP000006729"/>
    </source>
</evidence>
<protein>
    <submittedName>
        <fullName evidence="1">Uncharacterized protein</fullName>
    </submittedName>
</protein>
<gene>
    <name evidence="1" type="ORF">POPTR_005G162201v4</name>
</gene>
<organism evidence="1 2">
    <name type="scientific">Populus trichocarpa</name>
    <name type="common">Western balsam poplar</name>
    <name type="synonym">Populus balsamifera subsp. trichocarpa</name>
    <dbReference type="NCBI Taxonomy" id="3694"/>
    <lineage>
        <taxon>Eukaryota</taxon>
        <taxon>Viridiplantae</taxon>
        <taxon>Streptophyta</taxon>
        <taxon>Embryophyta</taxon>
        <taxon>Tracheophyta</taxon>
        <taxon>Spermatophyta</taxon>
        <taxon>Magnoliopsida</taxon>
        <taxon>eudicotyledons</taxon>
        <taxon>Gunneridae</taxon>
        <taxon>Pentapetalae</taxon>
        <taxon>rosids</taxon>
        <taxon>fabids</taxon>
        <taxon>Malpighiales</taxon>
        <taxon>Salicaceae</taxon>
        <taxon>Saliceae</taxon>
        <taxon>Populus</taxon>
    </lineage>
</organism>
<dbReference type="Proteomes" id="UP000006729">
    <property type="component" value="Chromosome 5"/>
</dbReference>
<evidence type="ECO:0000313" key="1">
    <source>
        <dbReference type="EMBL" id="KAI9394952.1"/>
    </source>
</evidence>
<name>A0ACC0T0G3_POPTR</name>
<proteinExistence type="predicted"/>
<keyword evidence="2" id="KW-1185">Reference proteome</keyword>
<sequence>METDRLQIVCALNDGSETAGKAIIRRAAICRNPGDPLVIEEIEVEPPKAWEIRIRILHLLPGPNHEIFTDDPWAPLLLLHLLPEPNHWQLVGAKVNLLLQNWALDVLIRDVIQG</sequence>
<accession>A0ACC0T0G3</accession>
<dbReference type="EMBL" id="CM009294">
    <property type="protein sequence ID" value="KAI9394952.1"/>
    <property type="molecule type" value="Genomic_DNA"/>
</dbReference>
<reference evidence="1 2" key="1">
    <citation type="journal article" date="2006" name="Science">
        <title>The genome of black cottonwood, Populus trichocarpa (Torr. &amp; Gray).</title>
        <authorList>
            <person name="Tuskan G.A."/>
            <person name="Difazio S."/>
            <person name="Jansson S."/>
            <person name="Bohlmann J."/>
            <person name="Grigoriev I."/>
            <person name="Hellsten U."/>
            <person name="Putnam N."/>
            <person name="Ralph S."/>
            <person name="Rombauts S."/>
            <person name="Salamov A."/>
            <person name="Schein J."/>
            <person name="Sterck L."/>
            <person name="Aerts A."/>
            <person name="Bhalerao R.R."/>
            <person name="Bhalerao R.P."/>
            <person name="Blaudez D."/>
            <person name="Boerjan W."/>
            <person name="Brun A."/>
            <person name="Brunner A."/>
            <person name="Busov V."/>
            <person name="Campbell M."/>
            <person name="Carlson J."/>
            <person name="Chalot M."/>
            <person name="Chapman J."/>
            <person name="Chen G.L."/>
            <person name="Cooper D."/>
            <person name="Coutinho P.M."/>
            <person name="Couturier J."/>
            <person name="Covert S."/>
            <person name="Cronk Q."/>
            <person name="Cunningham R."/>
            <person name="Davis J."/>
            <person name="Degroeve S."/>
            <person name="Dejardin A."/>
            <person name="Depamphilis C."/>
            <person name="Detter J."/>
            <person name="Dirks B."/>
            <person name="Dubchak I."/>
            <person name="Duplessis S."/>
            <person name="Ehlting J."/>
            <person name="Ellis B."/>
            <person name="Gendler K."/>
            <person name="Goodstein D."/>
            <person name="Gribskov M."/>
            <person name="Grimwood J."/>
            <person name="Groover A."/>
            <person name="Gunter L."/>
            <person name="Hamberger B."/>
            <person name="Heinze B."/>
            <person name="Helariutta Y."/>
            <person name="Henrissat B."/>
            <person name="Holligan D."/>
            <person name="Holt R."/>
            <person name="Huang W."/>
            <person name="Islam-Faridi N."/>
            <person name="Jones S."/>
            <person name="Jones-Rhoades M."/>
            <person name="Jorgensen R."/>
            <person name="Joshi C."/>
            <person name="Kangasjarvi J."/>
            <person name="Karlsson J."/>
            <person name="Kelleher C."/>
            <person name="Kirkpatrick R."/>
            <person name="Kirst M."/>
            <person name="Kohler A."/>
            <person name="Kalluri U."/>
            <person name="Larimer F."/>
            <person name="Leebens-Mack J."/>
            <person name="Leple J.C."/>
            <person name="Locascio P."/>
            <person name="Lou Y."/>
            <person name="Lucas S."/>
            <person name="Martin F."/>
            <person name="Montanini B."/>
            <person name="Napoli C."/>
            <person name="Nelson D.R."/>
            <person name="Nelson C."/>
            <person name="Nieminen K."/>
            <person name="Nilsson O."/>
            <person name="Pereda V."/>
            <person name="Peter G."/>
            <person name="Philippe R."/>
            <person name="Pilate G."/>
            <person name="Poliakov A."/>
            <person name="Razumovskaya J."/>
            <person name="Richardson P."/>
            <person name="Rinaldi C."/>
            <person name="Ritland K."/>
            <person name="Rouze P."/>
            <person name="Ryaboy D."/>
            <person name="Schmutz J."/>
            <person name="Schrader J."/>
            <person name="Segerman B."/>
            <person name="Shin H."/>
            <person name="Siddiqui A."/>
            <person name="Sterky F."/>
            <person name="Terry A."/>
            <person name="Tsai C.J."/>
            <person name="Uberbacher E."/>
            <person name="Unneberg P."/>
            <person name="Vahala J."/>
            <person name="Wall K."/>
            <person name="Wessler S."/>
            <person name="Yang G."/>
            <person name="Yin T."/>
            <person name="Douglas C."/>
            <person name="Marra M."/>
            <person name="Sandberg G."/>
            <person name="Van de Peer Y."/>
            <person name="Rokhsar D."/>
        </authorList>
    </citation>
    <scope>NUCLEOTIDE SEQUENCE [LARGE SCALE GENOMIC DNA]</scope>
    <source>
        <strain evidence="2">cv. Nisqually</strain>
    </source>
</reference>